<protein>
    <submittedName>
        <fullName evidence="2">Stage 0 sporulation family protein</fullName>
    </submittedName>
</protein>
<dbReference type="PROSITE" id="PS51411">
    <property type="entry name" value="PSP1_C"/>
    <property type="match status" value="1"/>
</dbReference>
<dbReference type="InterPro" id="IPR047767">
    <property type="entry name" value="PSP1-like"/>
</dbReference>
<dbReference type="PANTHER" id="PTHR43830:SF3">
    <property type="entry name" value="PROTEIN PSP1"/>
    <property type="match status" value="1"/>
</dbReference>
<proteinExistence type="predicted"/>
<dbReference type="AlphaFoldDB" id="A0A9D1SYS2"/>
<dbReference type="NCBIfam" id="NF041131">
    <property type="entry name" value="RicT_YaaT_fam"/>
    <property type="match status" value="1"/>
</dbReference>
<gene>
    <name evidence="2" type="ORF">IAA62_03190</name>
</gene>
<dbReference type="Pfam" id="PF04468">
    <property type="entry name" value="PSP1"/>
    <property type="match status" value="1"/>
</dbReference>
<accession>A0A9D1SYS2</accession>
<dbReference type="GO" id="GO:0005737">
    <property type="term" value="C:cytoplasm"/>
    <property type="evidence" value="ECO:0007669"/>
    <property type="project" value="TreeGrafter"/>
</dbReference>
<evidence type="ECO:0000313" key="3">
    <source>
        <dbReference type="Proteomes" id="UP000886861"/>
    </source>
</evidence>
<evidence type="ECO:0000313" key="2">
    <source>
        <dbReference type="EMBL" id="HIV01539.1"/>
    </source>
</evidence>
<dbReference type="Proteomes" id="UP000886861">
    <property type="component" value="Unassembled WGS sequence"/>
</dbReference>
<evidence type="ECO:0000259" key="1">
    <source>
        <dbReference type="PROSITE" id="PS51411"/>
    </source>
</evidence>
<sequence length="275" mass="30831">MQIKEVGINFEGQPKIYSFNPAGLNLKLGDYVVVDTARGLELGKVATPIKEEEVKEGNEPLKKVIRLATEEDIKAKGNNVLEAKKDKTRIIEIVNDFKLDMKIVSVELTLDKSKMLINFTSENRVDFRELVKTLASEFKTRIELRQIGPRDEVKILGGLGPCGRPCCCTKNTGDFEHVSIKMAKNQGLSLNPSNISGLCGRLMCCLSYENKHYAEALKLMPKVGSEVKTPDGVGTVLYNNLLKRTVEVKFEDDKKEYAVSELEFNKITQNEDLED</sequence>
<feature type="domain" description="PSP1 C-terminal" evidence="1">
    <location>
        <begin position="62"/>
        <end position="147"/>
    </location>
</feature>
<name>A0A9D1SYS2_9FIRM</name>
<comment type="caution">
    <text evidence="2">The sequence shown here is derived from an EMBL/GenBank/DDBJ whole genome shotgun (WGS) entry which is preliminary data.</text>
</comment>
<dbReference type="InterPro" id="IPR007557">
    <property type="entry name" value="PSP1_C"/>
</dbReference>
<dbReference type="EMBL" id="DVOJ01000012">
    <property type="protein sequence ID" value="HIV01539.1"/>
    <property type="molecule type" value="Genomic_DNA"/>
</dbReference>
<reference evidence="2" key="1">
    <citation type="submission" date="2020-10" db="EMBL/GenBank/DDBJ databases">
        <authorList>
            <person name="Gilroy R."/>
        </authorList>
    </citation>
    <scope>NUCLEOTIDE SEQUENCE</scope>
    <source>
        <strain evidence="2">CHK186-9395</strain>
    </source>
</reference>
<dbReference type="PANTHER" id="PTHR43830">
    <property type="entry name" value="PROTEIN PSP1"/>
    <property type="match status" value="1"/>
</dbReference>
<reference evidence="2" key="2">
    <citation type="journal article" date="2021" name="PeerJ">
        <title>Extensive microbial diversity within the chicken gut microbiome revealed by metagenomics and culture.</title>
        <authorList>
            <person name="Gilroy R."/>
            <person name="Ravi A."/>
            <person name="Getino M."/>
            <person name="Pursley I."/>
            <person name="Horton D.L."/>
            <person name="Alikhan N.F."/>
            <person name="Baker D."/>
            <person name="Gharbi K."/>
            <person name="Hall N."/>
            <person name="Watson M."/>
            <person name="Adriaenssens E.M."/>
            <person name="Foster-Nyarko E."/>
            <person name="Jarju S."/>
            <person name="Secka A."/>
            <person name="Antonio M."/>
            <person name="Oren A."/>
            <person name="Chaudhuri R.R."/>
            <person name="La Ragione R."/>
            <person name="Hildebrand F."/>
            <person name="Pallen M.J."/>
        </authorList>
    </citation>
    <scope>NUCLEOTIDE SEQUENCE</scope>
    <source>
        <strain evidence="2">CHK186-9395</strain>
    </source>
</reference>
<organism evidence="2 3">
    <name type="scientific">Candidatus Caccopulliclostridium gallistercoris</name>
    <dbReference type="NCBI Taxonomy" id="2840719"/>
    <lineage>
        <taxon>Bacteria</taxon>
        <taxon>Bacillati</taxon>
        <taxon>Bacillota</taxon>
        <taxon>Clostridia</taxon>
        <taxon>Candidatus Caccopulliclostridium</taxon>
    </lineage>
</organism>